<dbReference type="SUPFAM" id="SSF103473">
    <property type="entry name" value="MFS general substrate transporter"/>
    <property type="match status" value="1"/>
</dbReference>
<dbReference type="InterPro" id="IPR011701">
    <property type="entry name" value="MFS"/>
</dbReference>
<evidence type="ECO:0000259" key="8">
    <source>
        <dbReference type="PROSITE" id="PS50850"/>
    </source>
</evidence>
<feature type="region of interest" description="Disordered" evidence="6">
    <location>
        <begin position="124"/>
        <end position="147"/>
    </location>
</feature>
<accession>A0A076MHN5</accession>
<comment type="subcellular location">
    <subcellularLocation>
        <location evidence="1">Cell membrane</location>
        <topology evidence="1">Multi-pass membrane protein</topology>
    </subcellularLocation>
</comment>
<feature type="region of interest" description="Disordered" evidence="6">
    <location>
        <begin position="160"/>
        <end position="213"/>
    </location>
</feature>
<dbReference type="AlphaFoldDB" id="A0A076MHN5"/>
<feature type="transmembrane region" description="Helical" evidence="7">
    <location>
        <begin position="107"/>
        <end position="127"/>
    </location>
</feature>
<evidence type="ECO:0000256" key="1">
    <source>
        <dbReference type="ARBA" id="ARBA00004651"/>
    </source>
</evidence>
<feature type="transmembrane region" description="Helical" evidence="7">
    <location>
        <begin position="76"/>
        <end position="95"/>
    </location>
</feature>
<dbReference type="RefSeq" id="WP_081617644.1">
    <property type="nucleotide sequence ID" value="NZ_AQUL01000001.1"/>
</dbReference>
<dbReference type="InterPro" id="IPR036259">
    <property type="entry name" value="MFS_trans_sf"/>
</dbReference>
<feature type="transmembrane region" description="Helical" evidence="7">
    <location>
        <begin position="12"/>
        <end position="29"/>
    </location>
</feature>
<evidence type="ECO:0000313" key="9">
    <source>
        <dbReference type="EMBL" id="AIJ20398.1"/>
    </source>
</evidence>
<dbReference type="Gene3D" id="1.20.1250.20">
    <property type="entry name" value="MFS general substrate transporter like domains"/>
    <property type="match status" value="1"/>
</dbReference>
<dbReference type="HOGENOM" id="CLU_1292212_0_0_11"/>
<reference evidence="9 10" key="1">
    <citation type="submission" date="2014-07" db="EMBL/GenBank/DDBJ databases">
        <title>Whole Genome Sequence of the Amycolatopsis methanolica 239.</title>
        <authorList>
            <person name="Tang B."/>
        </authorList>
    </citation>
    <scope>NUCLEOTIDE SEQUENCE [LARGE SCALE GENOMIC DNA]</scope>
    <source>
        <strain evidence="9 10">239</strain>
    </source>
</reference>
<dbReference type="GO" id="GO:0005886">
    <property type="term" value="C:plasma membrane"/>
    <property type="evidence" value="ECO:0007669"/>
    <property type="project" value="UniProtKB-SubCell"/>
</dbReference>
<dbReference type="PANTHER" id="PTHR43124:SF10">
    <property type="entry name" value="PURINE EFFLUX PUMP PBUE"/>
    <property type="match status" value="1"/>
</dbReference>
<feature type="compositionally biased region" description="Basic residues" evidence="6">
    <location>
        <begin position="200"/>
        <end position="213"/>
    </location>
</feature>
<dbReference type="Pfam" id="PF07690">
    <property type="entry name" value="MFS_1"/>
    <property type="match status" value="1"/>
</dbReference>
<evidence type="ECO:0000256" key="4">
    <source>
        <dbReference type="ARBA" id="ARBA00022989"/>
    </source>
</evidence>
<feature type="domain" description="Major facilitator superfamily (MFS) profile" evidence="8">
    <location>
        <begin position="11"/>
        <end position="213"/>
    </location>
</feature>
<dbReference type="KEGG" id="amq:AMETH_0306"/>
<keyword evidence="10" id="KW-1185">Reference proteome</keyword>
<gene>
    <name evidence="9" type="primary">araJ</name>
    <name evidence="9" type="ORF">AMETH_0306</name>
</gene>
<dbReference type="PROSITE" id="PS50850">
    <property type="entry name" value="MFS"/>
    <property type="match status" value="1"/>
</dbReference>
<dbReference type="EMBL" id="CP009110">
    <property type="protein sequence ID" value="AIJ20398.1"/>
    <property type="molecule type" value="Genomic_DNA"/>
</dbReference>
<dbReference type="InterPro" id="IPR020846">
    <property type="entry name" value="MFS_dom"/>
</dbReference>
<evidence type="ECO:0000256" key="2">
    <source>
        <dbReference type="ARBA" id="ARBA00022475"/>
    </source>
</evidence>
<name>A0A076MHN5_AMYME</name>
<evidence type="ECO:0000256" key="3">
    <source>
        <dbReference type="ARBA" id="ARBA00022692"/>
    </source>
</evidence>
<dbReference type="OrthoDB" id="9814237at2"/>
<evidence type="ECO:0000256" key="6">
    <source>
        <dbReference type="SAM" id="MobiDB-lite"/>
    </source>
</evidence>
<feature type="transmembrane region" description="Helical" evidence="7">
    <location>
        <begin position="49"/>
        <end position="69"/>
    </location>
</feature>
<dbReference type="PATRIC" id="fig|1068978.7.peg.329"/>
<keyword evidence="3 7" id="KW-0812">Transmembrane</keyword>
<evidence type="ECO:0000256" key="7">
    <source>
        <dbReference type="SAM" id="Phobius"/>
    </source>
</evidence>
<organism evidence="9 10">
    <name type="scientific">Amycolatopsis methanolica 239</name>
    <dbReference type="NCBI Taxonomy" id="1068978"/>
    <lineage>
        <taxon>Bacteria</taxon>
        <taxon>Bacillati</taxon>
        <taxon>Actinomycetota</taxon>
        <taxon>Actinomycetes</taxon>
        <taxon>Pseudonocardiales</taxon>
        <taxon>Pseudonocardiaceae</taxon>
        <taxon>Amycolatopsis</taxon>
        <taxon>Amycolatopsis methanolica group</taxon>
    </lineage>
</organism>
<keyword evidence="4 7" id="KW-1133">Transmembrane helix</keyword>
<keyword evidence="5 7" id="KW-0472">Membrane</keyword>
<sequence length="213" mass="22244">MVTTTHRLPARIGALTIATFAVGTDAFVVNGVLPELARSLDVSVDEAGQLVSVFAIAYAVLSPVLAAATGNWPRRTVLLAALGVFVLGNSITALAPDYGLALASRVIAAAGAAAVTPTASTAAAALAPPERRGRANPVRGGGNRTVHRGHRAEGLVRRHDEAPRIVRPHPYRPPHAHPPHPRRQAAGEVNPEQTADRCRRAVCSRSTRRAAGS</sequence>
<feature type="compositionally biased region" description="Basic residues" evidence="6">
    <location>
        <begin position="166"/>
        <end position="183"/>
    </location>
</feature>
<proteinExistence type="predicted"/>
<dbReference type="InterPro" id="IPR050189">
    <property type="entry name" value="MFS_Efflux_Transporters"/>
</dbReference>
<dbReference type="eggNOG" id="COG2814">
    <property type="taxonomic scope" value="Bacteria"/>
</dbReference>
<keyword evidence="2" id="KW-1003">Cell membrane</keyword>
<dbReference type="PANTHER" id="PTHR43124">
    <property type="entry name" value="PURINE EFFLUX PUMP PBUE"/>
    <property type="match status" value="1"/>
</dbReference>
<dbReference type="STRING" id="1068978.AMETH_0306"/>
<dbReference type="GO" id="GO:0022857">
    <property type="term" value="F:transmembrane transporter activity"/>
    <property type="evidence" value="ECO:0007669"/>
    <property type="project" value="InterPro"/>
</dbReference>
<protein>
    <submittedName>
        <fullName evidence="9">Putative transmembrane efflux protein</fullName>
    </submittedName>
</protein>
<dbReference type="Proteomes" id="UP000062973">
    <property type="component" value="Chromosome"/>
</dbReference>
<evidence type="ECO:0000313" key="10">
    <source>
        <dbReference type="Proteomes" id="UP000062973"/>
    </source>
</evidence>
<evidence type="ECO:0000256" key="5">
    <source>
        <dbReference type="ARBA" id="ARBA00023136"/>
    </source>
</evidence>